<accession>A0AAJ6PCN4</accession>
<organism evidence="3 4">
    <name type="scientific">Halotia branconii CENA392</name>
    <dbReference type="NCBI Taxonomy" id="1539056"/>
    <lineage>
        <taxon>Bacteria</taxon>
        <taxon>Bacillati</taxon>
        <taxon>Cyanobacteriota</taxon>
        <taxon>Cyanophyceae</taxon>
        <taxon>Nostocales</taxon>
        <taxon>Nodulariaceae</taxon>
        <taxon>Halotia</taxon>
    </lineage>
</organism>
<name>A0AAJ6PCN4_9CYAN</name>
<evidence type="ECO:0000313" key="4">
    <source>
        <dbReference type="Proteomes" id="UP001223520"/>
    </source>
</evidence>
<dbReference type="Pfam" id="PF00589">
    <property type="entry name" value="Phage_integrase"/>
    <property type="match status" value="1"/>
</dbReference>
<feature type="domain" description="Tyr recombinase" evidence="2">
    <location>
        <begin position="125"/>
        <end position="310"/>
    </location>
</feature>
<dbReference type="InterPro" id="IPR013762">
    <property type="entry name" value="Integrase-like_cat_sf"/>
</dbReference>
<dbReference type="SUPFAM" id="SSF56349">
    <property type="entry name" value="DNA breaking-rejoining enzymes"/>
    <property type="match status" value="1"/>
</dbReference>
<evidence type="ECO:0000313" key="3">
    <source>
        <dbReference type="EMBL" id="WGV29066.1"/>
    </source>
</evidence>
<keyword evidence="4" id="KW-1185">Reference proteome</keyword>
<dbReference type="PROSITE" id="PS51898">
    <property type="entry name" value="TYR_RECOMBINASE"/>
    <property type="match status" value="1"/>
</dbReference>
<dbReference type="PANTHER" id="PTHR30349">
    <property type="entry name" value="PHAGE INTEGRASE-RELATED"/>
    <property type="match status" value="1"/>
</dbReference>
<dbReference type="InterPro" id="IPR011010">
    <property type="entry name" value="DNA_brk_join_enz"/>
</dbReference>
<dbReference type="Proteomes" id="UP001223520">
    <property type="component" value="Plasmid unnamed1"/>
</dbReference>
<evidence type="ECO:0000256" key="1">
    <source>
        <dbReference type="ARBA" id="ARBA00023172"/>
    </source>
</evidence>
<proteinExistence type="predicted"/>
<dbReference type="KEGG" id="hbq:QI031_31395"/>
<dbReference type="Gene3D" id="1.10.443.10">
    <property type="entry name" value="Intergrase catalytic core"/>
    <property type="match status" value="1"/>
</dbReference>
<keyword evidence="3" id="KW-0614">Plasmid</keyword>
<protein>
    <submittedName>
        <fullName evidence="3">Site-specific integrase</fullName>
    </submittedName>
</protein>
<dbReference type="PANTHER" id="PTHR30349:SF88">
    <property type="entry name" value="BLL1584 PROTEIN"/>
    <property type="match status" value="1"/>
</dbReference>
<dbReference type="CDD" id="cd00397">
    <property type="entry name" value="DNA_BRE_C"/>
    <property type="match status" value="1"/>
</dbReference>
<geneLocation type="plasmid" evidence="3 4">
    <name>unnamed1</name>
</geneLocation>
<dbReference type="GO" id="GO:0003677">
    <property type="term" value="F:DNA binding"/>
    <property type="evidence" value="ECO:0007669"/>
    <property type="project" value="InterPro"/>
</dbReference>
<dbReference type="InterPro" id="IPR050090">
    <property type="entry name" value="Tyrosine_recombinase_XerCD"/>
</dbReference>
<evidence type="ECO:0000259" key="2">
    <source>
        <dbReference type="PROSITE" id="PS51898"/>
    </source>
</evidence>
<gene>
    <name evidence="3" type="ORF">QI031_31395</name>
</gene>
<keyword evidence="1" id="KW-0233">DNA recombination</keyword>
<dbReference type="InterPro" id="IPR002104">
    <property type="entry name" value="Integrase_catalytic"/>
</dbReference>
<sequence length="318" mass="35263">MGSQSTKQIDLVLSTPPPLTLHPGAVYLSSLTSGSRRTMQKALNVIARLLTSNECDALSLDWSKLRYQHTAAIRAVLMEKYAPTTANRMLCALRRVLKEAVRLRLMSAEDYQRAVDLKKVQGNSPLRGRLLETSEIAALLRDCKQDEDLIGVRDAALIAVLSGSGVRRSEVVALNVRDFNREDGSLKVRKGKGRKYRTVYLPVGAVAALEDWLKIRGNTPGALICPVKRGGHIHIRQMTDQAVMAILKKRATSAKVDAFSPHDFRRTFISRLLESGVDLLIVSQLAGHADPATTQKYDLRSEAAKRQAVQFLHIPYED</sequence>
<reference evidence="3 4" key="1">
    <citation type="journal article" date="2023" name="Limnol Oceanogr Lett">
        <title>Environmental adaptations by the intertidal Antarctic cyanobacterium Halotia branconii CENA392 as revealed using long-read genome sequencing.</title>
        <authorList>
            <person name="Dextro R.B."/>
            <person name="Delbaje E."/>
            <person name="Freitas P.N.N."/>
            <person name="Geraldes V."/>
            <person name="Pinto E."/>
            <person name="Long P.F."/>
            <person name="Fiore M.F."/>
        </authorList>
    </citation>
    <scope>NUCLEOTIDE SEQUENCE [LARGE SCALE GENOMIC DNA]</scope>
    <source>
        <strain evidence="3 4">CENA392</strain>
        <plasmid evidence="3 4">unnamed1</plasmid>
    </source>
</reference>
<dbReference type="AlphaFoldDB" id="A0AAJ6PCN4"/>
<dbReference type="EMBL" id="CP124544">
    <property type="protein sequence ID" value="WGV29066.1"/>
    <property type="molecule type" value="Genomic_DNA"/>
</dbReference>
<dbReference type="GO" id="GO:0006310">
    <property type="term" value="P:DNA recombination"/>
    <property type="evidence" value="ECO:0007669"/>
    <property type="project" value="UniProtKB-KW"/>
</dbReference>
<dbReference type="GO" id="GO:0015074">
    <property type="term" value="P:DNA integration"/>
    <property type="evidence" value="ECO:0007669"/>
    <property type="project" value="InterPro"/>
</dbReference>
<dbReference type="RefSeq" id="WP_281486262.1">
    <property type="nucleotide sequence ID" value="NZ_CP124544.1"/>
</dbReference>